<dbReference type="AlphaFoldDB" id="A5GXM3"/>
<dbReference type="EMBL" id="DQ012947">
    <property type="protein sequence ID" value="AAY68229.1"/>
    <property type="molecule type" value="mRNA"/>
</dbReference>
<organism evidence="1">
    <name type="scientific">Scyliorhinus canicula</name>
    <name type="common">Small-spotted catshark</name>
    <name type="synonym">Squalus canicula</name>
    <dbReference type="NCBI Taxonomy" id="7830"/>
    <lineage>
        <taxon>Eukaryota</taxon>
        <taxon>Metazoa</taxon>
        <taxon>Chordata</taxon>
        <taxon>Craniata</taxon>
        <taxon>Vertebrata</taxon>
        <taxon>Chondrichthyes</taxon>
        <taxon>Elasmobranchii</taxon>
        <taxon>Galeomorphii</taxon>
        <taxon>Galeoidea</taxon>
        <taxon>Carcharhiniformes</taxon>
        <taxon>Scyliorhinidae</taxon>
        <taxon>Scyliorhinus</taxon>
    </lineage>
</organism>
<feature type="non-terminal residue" evidence="1">
    <location>
        <position position="1"/>
    </location>
</feature>
<reference evidence="1" key="1">
    <citation type="submission" date="2005-04" db="EMBL/GenBank/DDBJ databases">
        <authorList>
            <person name="Goostrey A."/>
            <person name="Secombes C.J."/>
        </authorList>
    </citation>
    <scope>NUCLEOTIDE SEQUENCE</scope>
</reference>
<protein>
    <submittedName>
        <fullName evidence="1">Copine III</fullName>
    </submittedName>
</protein>
<accession>A5GXM3</accession>
<name>A5GXM3_SCYCA</name>
<proteinExistence type="evidence at transcript level"/>
<evidence type="ECO:0000313" key="1">
    <source>
        <dbReference type="EMBL" id="AAY68229.1"/>
    </source>
</evidence>
<sequence length="36" mass="4087">KHTKEVLAQSVLAELPQQVMCYFNTRKLCPPIEPSS</sequence>